<dbReference type="RefSeq" id="WP_220300874.1">
    <property type="nucleotide sequence ID" value="NZ_JAEUAW010000007.1"/>
</dbReference>
<keyword evidence="2" id="KW-1133">Transmembrane helix</keyword>
<evidence type="ECO:0000256" key="1">
    <source>
        <dbReference type="SAM" id="MobiDB-lite"/>
    </source>
</evidence>
<keyword evidence="2" id="KW-0472">Membrane</keyword>
<gene>
    <name evidence="4" type="ORF">JNB62_10725</name>
</gene>
<keyword evidence="4" id="KW-0482">Metalloprotease</keyword>
<keyword evidence="4" id="KW-0645">Protease</keyword>
<feature type="transmembrane region" description="Helical" evidence="2">
    <location>
        <begin position="186"/>
        <end position="206"/>
    </location>
</feature>
<keyword evidence="2" id="KW-0812">Transmembrane</keyword>
<feature type="region of interest" description="Disordered" evidence="1">
    <location>
        <begin position="1"/>
        <end position="27"/>
    </location>
</feature>
<keyword evidence="5" id="KW-1185">Reference proteome</keyword>
<dbReference type="Pfam" id="PF02517">
    <property type="entry name" value="Rce1-like"/>
    <property type="match status" value="1"/>
</dbReference>
<feature type="transmembrane region" description="Helical" evidence="2">
    <location>
        <begin position="47"/>
        <end position="64"/>
    </location>
</feature>
<dbReference type="InterPro" id="IPR003675">
    <property type="entry name" value="Rce1/LyrA-like_dom"/>
</dbReference>
<reference evidence="4 5" key="1">
    <citation type="journal article" date="2021" name="MBio">
        <title>Poor Competitiveness of Bradyrhizobium in Pigeon Pea Root Colonization in Indian Soils.</title>
        <authorList>
            <person name="Chalasani D."/>
            <person name="Basu A."/>
            <person name="Pullabhotla S.V.S.R.N."/>
            <person name="Jorrin B."/>
            <person name="Neal A.L."/>
            <person name="Poole P.S."/>
            <person name="Podile A.R."/>
            <person name="Tkacz A."/>
        </authorList>
    </citation>
    <scope>NUCLEOTIDE SEQUENCE [LARGE SCALE GENOMIC DNA]</scope>
    <source>
        <strain evidence="4 5">HU14</strain>
    </source>
</reference>
<dbReference type="Proteomes" id="UP001196843">
    <property type="component" value="Unassembled WGS sequence"/>
</dbReference>
<feature type="domain" description="CAAX prenyl protease 2/Lysostaphin resistance protein A-like" evidence="3">
    <location>
        <begin position="150"/>
        <end position="250"/>
    </location>
</feature>
<dbReference type="EMBL" id="JAEUAW010000007">
    <property type="protein sequence ID" value="MBW9094157.1"/>
    <property type="molecule type" value="Genomic_DNA"/>
</dbReference>
<comment type="caution">
    <text evidence="4">The sequence shown here is derived from an EMBL/GenBank/DDBJ whole genome shotgun (WGS) entry which is preliminary data.</text>
</comment>
<keyword evidence="4" id="KW-0378">Hydrolase</keyword>
<protein>
    <submittedName>
        <fullName evidence="4">CPBP family intramembrane metalloprotease</fullName>
    </submittedName>
</protein>
<feature type="transmembrane region" description="Helical" evidence="2">
    <location>
        <begin position="106"/>
        <end position="126"/>
    </location>
</feature>
<feature type="transmembrane region" description="Helical" evidence="2">
    <location>
        <begin position="70"/>
        <end position="94"/>
    </location>
</feature>
<evidence type="ECO:0000259" key="3">
    <source>
        <dbReference type="Pfam" id="PF02517"/>
    </source>
</evidence>
<organism evidence="4 5">
    <name type="scientific">Microbacterium jejuense</name>
    <dbReference type="NCBI Taxonomy" id="1263637"/>
    <lineage>
        <taxon>Bacteria</taxon>
        <taxon>Bacillati</taxon>
        <taxon>Actinomycetota</taxon>
        <taxon>Actinomycetes</taxon>
        <taxon>Micrococcales</taxon>
        <taxon>Microbacteriaceae</taxon>
        <taxon>Microbacterium</taxon>
    </lineage>
</organism>
<evidence type="ECO:0000256" key="2">
    <source>
        <dbReference type="SAM" id="Phobius"/>
    </source>
</evidence>
<dbReference type="GO" id="GO:0008237">
    <property type="term" value="F:metallopeptidase activity"/>
    <property type="evidence" value="ECO:0007669"/>
    <property type="project" value="UniProtKB-KW"/>
</dbReference>
<feature type="transmembrane region" description="Helical" evidence="2">
    <location>
        <begin position="218"/>
        <end position="239"/>
    </location>
</feature>
<evidence type="ECO:0000313" key="4">
    <source>
        <dbReference type="EMBL" id="MBW9094157.1"/>
    </source>
</evidence>
<accession>A0ABS7HMG8</accession>
<evidence type="ECO:0000313" key="5">
    <source>
        <dbReference type="Proteomes" id="UP001196843"/>
    </source>
</evidence>
<proteinExistence type="predicted"/>
<sequence length="266" mass="28004">MDVWAIQPPEPDSVPTDGAPPPRRHRTARTDWRLGGRTVLRWRETTLAVALLSLGAAVLGGALLDGRWDSPWAAAWATLLLWVGMLVPIVWAFGRSRPVGLLRFRAIDVLYGLALGGALRTTQGVFEGFAGSPPLFPTLTSIDGAIAPTTLVFDVIAPMFVAPTIEEFFFRGVVLISLYTVLRRPVGKAAAGTVAVLVSCALFVMVHGVGVGVGVPDAISVCLLGLVCGLLVMLSGRIWGAILVHATYNATFVVLALAGSVLGVSA</sequence>
<feature type="transmembrane region" description="Helical" evidence="2">
    <location>
        <begin position="246"/>
        <end position="265"/>
    </location>
</feature>
<name>A0ABS7HMG8_9MICO</name>